<dbReference type="InterPro" id="IPR043128">
    <property type="entry name" value="Rev_trsase/Diguanyl_cyclase"/>
</dbReference>
<dbReference type="InterPro" id="IPR043502">
    <property type="entry name" value="DNA/RNA_pol_sf"/>
</dbReference>
<dbReference type="GO" id="GO:0003964">
    <property type="term" value="F:RNA-directed DNA polymerase activity"/>
    <property type="evidence" value="ECO:0007669"/>
    <property type="project" value="UniProtKB-KW"/>
</dbReference>
<dbReference type="SUPFAM" id="SSF56672">
    <property type="entry name" value="DNA/RNA polymerases"/>
    <property type="match status" value="1"/>
</dbReference>
<dbReference type="InterPro" id="IPR053134">
    <property type="entry name" value="RNA-dir_DNA_polymerase"/>
</dbReference>
<keyword evidence="2" id="KW-1185">Reference proteome</keyword>
<organism evidence="1 2">
    <name type="scientific">Gossypium australe</name>
    <dbReference type="NCBI Taxonomy" id="47621"/>
    <lineage>
        <taxon>Eukaryota</taxon>
        <taxon>Viridiplantae</taxon>
        <taxon>Streptophyta</taxon>
        <taxon>Embryophyta</taxon>
        <taxon>Tracheophyta</taxon>
        <taxon>Spermatophyta</taxon>
        <taxon>Magnoliopsida</taxon>
        <taxon>eudicotyledons</taxon>
        <taxon>Gunneridae</taxon>
        <taxon>Pentapetalae</taxon>
        <taxon>rosids</taxon>
        <taxon>malvids</taxon>
        <taxon>Malvales</taxon>
        <taxon>Malvaceae</taxon>
        <taxon>Malvoideae</taxon>
        <taxon>Gossypium</taxon>
    </lineage>
</organism>
<sequence>MQVNKLLKQGCKAFLTYVINLKTRSDHIGNIRTVCDFPDVFPEEFLSVSWYNSNIHSSVSNGTNRVERIENSVIGFKDGSIRLCIDYRQLNKLTIKNQYPLPCINHLFDQLKRVSIFYKIDLSLGYYQLKIEECSSSIYGSNESHFSIVSMIF</sequence>
<reference evidence="2" key="1">
    <citation type="journal article" date="2019" name="Plant Biotechnol. J.">
        <title>Genome sequencing of the Australian wild diploid species Gossypium australe highlights disease resistance and delayed gland morphogenesis.</title>
        <authorList>
            <person name="Cai Y."/>
            <person name="Cai X."/>
            <person name="Wang Q."/>
            <person name="Wang P."/>
            <person name="Zhang Y."/>
            <person name="Cai C."/>
            <person name="Xu Y."/>
            <person name="Wang K."/>
            <person name="Zhou Z."/>
            <person name="Wang C."/>
            <person name="Geng S."/>
            <person name="Li B."/>
            <person name="Dong Q."/>
            <person name="Hou Y."/>
            <person name="Wang H."/>
            <person name="Ai P."/>
            <person name="Liu Z."/>
            <person name="Yi F."/>
            <person name="Sun M."/>
            <person name="An G."/>
            <person name="Cheng J."/>
            <person name="Zhang Y."/>
            <person name="Shi Q."/>
            <person name="Xie Y."/>
            <person name="Shi X."/>
            <person name="Chang Y."/>
            <person name="Huang F."/>
            <person name="Chen Y."/>
            <person name="Hong S."/>
            <person name="Mi L."/>
            <person name="Sun Q."/>
            <person name="Zhang L."/>
            <person name="Zhou B."/>
            <person name="Peng R."/>
            <person name="Zhang X."/>
            <person name="Liu F."/>
        </authorList>
    </citation>
    <scope>NUCLEOTIDE SEQUENCE [LARGE SCALE GENOMIC DNA]</scope>
    <source>
        <strain evidence="2">cv. PA1801</strain>
    </source>
</reference>
<dbReference type="Proteomes" id="UP000325315">
    <property type="component" value="Unassembled WGS sequence"/>
</dbReference>
<dbReference type="OrthoDB" id="775972at2759"/>
<keyword evidence="1" id="KW-0808">Transferase</keyword>
<dbReference type="Gene3D" id="3.10.10.10">
    <property type="entry name" value="HIV Type 1 Reverse Transcriptase, subunit A, domain 1"/>
    <property type="match status" value="1"/>
</dbReference>
<proteinExistence type="predicted"/>
<accession>A0A5B6VAP4</accession>
<keyword evidence="1" id="KW-0695">RNA-directed DNA polymerase</keyword>
<dbReference type="Gene3D" id="3.30.70.270">
    <property type="match status" value="1"/>
</dbReference>
<evidence type="ECO:0000313" key="2">
    <source>
        <dbReference type="Proteomes" id="UP000325315"/>
    </source>
</evidence>
<keyword evidence="1" id="KW-0548">Nucleotidyltransferase</keyword>
<name>A0A5B6VAP4_9ROSI</name>
<evidence type="ECO:0000313" key="1">
    <source>
        <dbReference type="EMBL" id="KAA3466071.1"/>
    </source>
</evidence>
<dbReference type="PANTHER" id="PTHR24559">
    <property type="entry name" value="TRANSPOSON TY3-I GAG-POL POLYPROTEIN"/>
    <property type="match status" value="1"/>
</dbReference>
<dbReference type="EMBL" id="SMMG02000007">
    <property type="protein sequence ID" value="KAA3466071.1"/>
    <property type="molecule type" value="Genomic_DNA"/>
</dbReference>
<comment type="caution">
    <text evidence="1">The sequence shown here is derived from an EMBL/GenBank/DDBJ whole genome shotgun (WGS) entry which is preliminary data.</text>
</comment>
<dbReference type="AlphaFoldDB" id="A0A5B6VAP4"/>
<gene>
    <name evidence="1" type="ORF">EPI10_001192</name>
</gene>
<protein>
    <submittedName>
        <fullName evidence="1">Reverse transcriptase</fullName>
    </submittedName>
</protein>
<dbReference type="PANTHER" id="PTHR24559:SF444">
    <property type="entry name" value="REVERSE TRANSCRIPTASE DOMAIN-CONTAINING PROTEIN"/>
    <property type="match status" value="1"/>
</dbReference>